<dbReference type="EMBL" id="JBHLUE010000009">
    <property type="protein sequence ID" value="MFC0565013.1"/>
    <property type="molecule type" value="Genomic_DNA"/>
</dbReference>
<keyword evidence="6 8" id="KW-0460">Magnesium</keyword>
<dbReference type="HAMAP" id="MF_00265">
    <property type="entry name" value="VapC_Nob1"/>
    <property type="match status" value="1"/>
</dbReference>
<keyword evidence="2 8" id="KW-1277">Toxin-antitoxin system</keyword>
<feature type="binding site" evidence="8">
    <location>
        <position position="8"/>
    </location>
    <ligand>
        <name>Mg(2+)</name>
        <dbReference type="ChEBI" id="CHEBI:18420"/>
    </ligand>
</feature>
<feature type="binding site" evidence="8">
    <location>
        <position position="98"/>
    </location>
    <ligand>
        <name>Mg(2+)</name>
        <dbReference type="ChEBI" id="CHEBI:18420"/>
    </ligand>
</feature>
<dbReference type="RefSeq" id="WP_377338466.1">
    <property type="nucleotide sequence ID" value="NZ_JBHLUE010000009.1"/>
</dbReference>
<dbReference type="SUPFAM" id="SSF88723">
    <property type="entry name" value="PIN domain-like"/>
    <property type="match status" value="1"/>
</dbReference>
<evidence type="ECO:0000256" key="3">
    <source>
        <dbReference type="ARBA" id="ARBA00022722"/>
    </source>
</evidence>
<comment type="similarity">
    <text evidence="7 8">Belongs to the PINc/VapC protein family.</text>
</comment>
<evidence type="ECO:0000313" key="10">
    <source>
        <dbReference type="EMBL" id="MFC0565013.1"/>
    </source>
</evidence>
<comment type="cofactor">
    <cofactor evidence="1 8">
        <name>Mg(2+)</name>
        <dbReference type="ChEBI" id="CHEBI:18420"/>
    </cofactor>
</comment>
<dbReference type="InterPro" id="IPR029060">
    <property type="entry name" value="PIN-like_dom_sf"/>
</dbReference>
<keyword evidence="5 8" id="KW-0378">Hydrolase</keyword>
<keyword evidence="8" id="KW-0800">Toxin</keyword>
<evidence type="ECO:0000259" key="9">
    <source>
        <dbReference type="Pfam" id="PF01850"/>
    </source>
</evidence>
<accession>A0ABV6NY87</accession>
<evidence type="ECO:0000313" key="11">
    <source>
        <dbReference type="Proteomes" id="UP001589894"/>
    </source>
</evidence>
<dbReference type="InterPro" id="IPR050556">
    <property type="entry name" value="Type_II_TA_system_RNase"/>
</dbReference>
<evidence type="ECO:0000256" key="6">
    <source>
        <dbReference type="ARBA" id="ARBA00022842"/>
    </source>
</evidence>
<evidence type="ECO:0000256" key="7">
    <source>
        <dbReference type="ARBA" id="ARBA00038093"/>
    </source>
</evidence>
<protein>
    <recommendedName>
        <fullName evidence="8">Ribonuclease VapC</fullName>
        <shortName evidence="8">RNase VapC</shortName>
        <ecNumber evidence="8">3.1.-.-</ecNumber>
    </recommendedName>
    <alternativeName>
        <fullName evidence="8">Toxin VapC</fullName>
    </alternativeName>
</protein>
<comment type="function">
    <text evidence="8">Toxic component of a toxin-antitoxin (TA) system. An RNase.</text>
</comment>
<dbReference type="InterPro" id="IPR022907">
    <property type="entry name" value="VapC_family"/>
</dbReference>
<proteinExistence type="inferred from homology"/>
<evidence type="ECO:0000256" key="4">
    <source>
        <dbReference type="ARBA" id="ARBA00022723"/>
    </source>
</evidence>
<gene>
    <name evidence="8" type="primary">vapC</name>
    <name evidence="10" type="ORF">ACFFHU_12820</name>
</gene>
<dbReference type="InterPro" id="IPR002716">
    <property type="entry name" value="PIN_dom"/>
</dbReference>
<evidence type="ECO:0000256" key="1">
    <source>
        <dbReference type="ARBA" id="ARBA00001946"/>
    </source>
</evidence>
<evidence type="ECO:0000256" key="5">
    <source>
        <dbReference type="ARBA" id="ARBA00022801"/>
    </source>
</evidence>
<organism evidence="10 11">
    <name type="scientific">Plantactinospora siamensis</name>
    <dbReference type="NCBI Taxonomy" id="555372"/>
    <lineage>
        <taxon>Bacteria</taxon>
        <taxon>Bacillati</taxon>
        <taxon>Actinomycetota</taxon>
        <taxon>Actinomycetes</taxon>
        <taxon>Micromonosporales</taxon>
        <taxon>Micromonosporaceae</taxon>
        <taxon>Plantactinospora</taxon>
    </lineage>
</organism>
<name>A0ABV6NY87_9ACTN</name>
<dbReference type="PANTHER" id="PTHR33653">
    <property type="entry name" value="RIBONUCLEASE VAPC2"/>
    <property type="match status" value="1"/>
</dbReference>
<comment type="caution">
    <text evidence="10">The sequence shown here is derived from an EMBL/GenBank/DDBJ whole genome shotgun (WGS) entry which is preliminary data.</text>
</comment>
<sequence>MGRRLILDTNVLIAYERGSLDRASLDEDELAIAAVTVAEYRVGIELADTVTRAADRARALAAIVSAVDVLDYTDATAAHHARLIAHVRRAGTPRGAHDLMIAAHAAETGRIILSRDAKARFGDLPNVLAEQPNS</sequence>
<keyword evidence="3 8" id="KW-0540">Nuclease</keyword>
<reference evidence="10 11" key="1">
    <citation type="submission" date="2024-09" db="EMBL/GenBank/DDBJ databases">
        <authorList>
            <person name="Sun Q."/>
            <person name="Mori K."/>
        </authorList>
    </citation>
    <scope>NUCLEOTIDE SEQUENCE [LARGE SCALE GENOMIC DNA]</scope>
    <source>
        <strain evidence="10 11">TBRC 2205</strain>
    </source>
</reference>
<dbReference type="Proteomes" id="UP001589894">
    <property type="component" value="Unassembled WGS sequence"/>
</dbReference>
<dbReference type="Gene3D" id="3.40.50.1010">
    <property type="entry name" value="5'-nuclease"/>
    <property type="match status" value="1"/>
</dbReference>
<dbReference type="EC" id="3.1.-.-" evidence="8"/>
<feature type="domain" description="PIN" evidence="9">
    <location>
        <begin position="6"/>
        <end position="118"/>
    </location>
</feature>
<dbReference type="Pfam" id="PF01850">
    <property type="entry name" value="PIN"/>
    <property type="match status" value="1"/>
</dbReference>
<keyword evidence="4 8" id="KW-0479">Metal-binding</keyword>
<dbReference type="PANTHER" id="PTHR33653:SF1">
    <property type="entry name" value="RIBONUCLEASE VAPC2"/>
    <property type="match status" value="1"/>
</dbReference>
<evidence type="ECO:0000256" key="8">
    <source>
        <dbReference type="HAMAP-Rule" id="MF_00265"/>
    </source>
</evidence>
<dbReference type="CDD" id="cd09881">
    <property type="entry name" value="PIN_VapC4-5_FitB-like"/>
    <property type="match status" value="1"/>
</dbReference>
<keyword evidence="11" id="KW-1185">Reference proteome</keyword>
<evidence type="ECO:0000256" key="2">
    <source>
        <dbReference type="ARBA" id="ARBA00022649"/>
    </source>
</evidence>